<geneLocation type="nucleomorph" evidence="2"/>
<reference evidence="2 3" key="1">
    <citation type="journal article" date="2001" name="Nature">
        <title>The highly reduced genome of an enslaved algal nucleus.</title>
        <authorList>
            <person name="Douglas S."/>
            <person name="Zauner S."/>
            <person name="Fraunholz M."/>
            <person name="Beaton M."/>
            <person name="Penny S."/>
            <person name="Deng L."/>
            <person name="Wu X."/>
            <person name="Reith M."/>
            <person name="Cavalier-Smith T."/>
            <person name="Maier U."/>
        </authorList>
    </citation>
    <scope>NUCLEOTIDE SEQUENCE [LARGE SCALE GENOMIC DNA]</scope>
</reference>
<dbReference type="PIR" id="B90098">
    <property type="entry name" value="B90098"/>
</dbReference>
<feature type="domain" description="RNB" evidence="1">
    <location>
        <begin position="140"/>
        <end position="270"/>
    </location>
</feature>
<dbReference type="InterPro" id="IPR012340">
    <property type="entry name" value="NA-bd_OB-fold"/>
</dbReference>
<accession>Q98RN4</accession>
<sequence>MLLNKHLSEKNIGFFFCNFMLKRKKNNSCQVRVILKFLKKINFNLSIGFQENITEFLNKSKVLKNLLKIKSFFDKHSNHIKLYRFKINKFYKILIKNANIKYSKLSIKNNNSNYMINPLIRNLRFFRDTEIVFRYQDQLLNTLTCDPKGTETADDAISLNFSKNLSTIEYGMHFPDFSNLFENINLFFLKLSEIKRKSYYQKKNYDLLPFFFSQKLFSLCPLVDRSTISITTNIEPVSFINIINLKRSVIKNKRYINFFHLKKFFDLIMKYLNFHDKKCYFEDILYFYKIIAFSFKSKRIKLKNFYQNLLEKKINDKYDKKLNSFYSFFNPDNEYYFYMSNILYDKISFIFPNLSNFFLSDVYKVKKLVYRYPIEFFNYYNYLYLKSKYFTTQPILMLYKNKSNLFKTQISLKYGSTNIFMNIKSPLRKFNHIINQIKIVRVL</sequence>
<dbReference type="GO" id="GO:0003723">
    <property type="term" value="F:RNA binding"/>
    <property type="evidence" value="ECO:0007669"/>
    <property type="project" value="InterPro"/>
</dbReference>
<protein>
    <recommendedName>
        <fullName evidence="1">RNB domain-containing protein</fullName>
    </recommendedName>
</protein>
<dbReference type="Pfam" id="PF00773">
    <property type="entry name" value="RNB"/>
    <property type="match status" value="1"/>
</dbReference>
<dbReference type="RefSeq" id="XP_001713618.1">
    <property type="nucleotide sequence ID" value="XM_001713566.1"/>
</dbReference>
<gene>
    <name evidence="2" type="primary">orf443</name>
</gene>
<dbReference type="InterPro" id="IPR001900">
    <property type="entry name" value="RNase_II/R"/>
</dbReference>
<evidence type="ECO:0000313" key="3">
    <source>
        <dbReference type="Proteomes" id="UP000242167"/>
    </source>
</evidence>
<dbReference type="GeneID" id="857400"/>
<dbReference type="Proteomes" id="UP000242167">
    <property type="component" value="Nucleomorph 1"/>
</dbReference>
<evidence type="ECO:0000259" key="1">
    <source>
        <dbReference type="Pfam" id="PF00773"/>
    </source>
</evidence>
<proteinExistence type="predicted"/>
<keyword evidence="2" id="KW-0542">Nucleomorph</keyword>
<dbReference type="EMBL" id="AF165818">
    <property type="protein sequence ID" value="AAK39913.1"/>
    <property type="molecule type" value="Genomic_DNA"/>
</dbReference>
<name>Q98RN4_GUITH</name>
<organism evidence="2 3">
    <name type="scientific">Guillardia theta</name>
    <name type="common">Cryptophyte</name>
    <name type="synonym">Cryptomonas phi</name>
    <dbReference type="NCBI Taxonomy" id="55529"/>
    <lineage>
        <taxon>Eukaryota</taxon>
        <taxon>Cryptophyceae</taxon>
        <taxon>Pyrenomonadales</taxon>
        <taxon>Geminigeraceae</taxon>
        <taxon>Guillardia</taxon>
    </lineage>
</organism>
<dbReference type="GO" id="GO:0004540">
    <property type="term" value="F:RNA nuclease activity"/>
    <property type="evidence" value="ECO:0007669"/>
    <property type="project" value="InterPro"/>
</dbReference>
<dbReference type="AlphaFoldDB" id="Q98RN4"/>
<dbReference type="SUPFAM" id="SSF50249">
    <property type="entry name" value="Nucleic acid-binding proteins"/>
    <property type="match status" value="1"/>
</dbReference>
<evidence type="ECO:0000313" key="2">
    <source>
        <dbReference type="EMBL" id="AAK39913.1"/>
    </source>
</evidence>